<organism evidence="9 10">
    <name type="scientific">Pelodictyon luteolum</name>
    <dbReference type="NCBI Taxonomy" id="1100"/>
    <lineage>
        <taxon>Bacteria</taxon>
        <taxon>Pseudomonadati</taxon>
        <taxon>Chlorobiota</taxon>
        <taxon>Chlorobiia</taxon>
        <taxon>Chlorobiales</taxon>
        <taxon>Chlorobiaceae</taxon>
        <taxon>Chlorobium/Pelodictyon group</taxon>
        <taxon>Pelodictyon</taxon>
    </lineage>
</organism>
<evidence type="ECO:0000256" key="3">
    <source>
        <dbReference type="ARBA" id="ARBA00023134"/>
    </source>
</evidence>
<evidence type="ECO:0000256" key="4">
    <source>
        <dbReference type="HAMAP-Rule" id="MF_00909"/>
    </source>
</evidence>
<dbReference type="InterPro" id="IPR037103">
    <property type="entry name" value="Tubulin/FtsZ-like_C"/>
</dbReference>
<dbReference type="CDD" id="cd02201">
    <property type="entry name" value="FtsZ_type1"/>
    <property type="match status" value="1"/>
</dbReference>
<dbReference type="GO" id="GO:0005737">
    <property type="term" value="C:cytoplasm"/>
    <property type="evidence" value="ECO:0007669"/>
    <property type="project" value="UniProtKB-SubCell"/>
</dbReference>
<evidence type="ECO:0000256" key="2">
    <source>
        <dbReference type="ARBA" id="ARBA00022741"/>
    </source>
</evidence>
<keyword evidence="2 4" id="KW-0547">Nucleotide-binding</keyword>
<evidence type="ECO:0000256" key="5">
    <source>
        <dbReference type="NCBIfam" id="TIGR00065"/>
    </source>
</evidence>
<accession>A0A165MH43</accession>
<dbReference type="EMBL" id="LVWG01000004">
    <property type="protein sequence ID" value="KZK75240.1"/>
    <property type="molecule type" value="Genomic_DNA"/>
</dbReference>
<reference evidence="9 10" key="1">
    <citation type="submission" date="2016-03" db="EMBL/GenBank/DDBJ databases">
        <title>Speciation and ecological success in dimly lit waters: horizontal gene transfer in a green sulfur bacteria bloom unveiled by metagenomic assembly.</title>
        <authorList>
            <person name="Llorens-Mares T."/>
            <person name="Liu Z."/>
            <person name="Allen L.Z."/>
            <person name="Rusch D.B."/>
            <person name="Craig M.T."/>
            <person name="Dupont C.L."/>
            <person name="Bryant D.A."/>
            <person name="Casamayor E.O."/>
        </authorList>
    </citation>
    <scope>NUCLEOTIDE SEQUENCE [LARGE SCALE GENOMIC DNA]</scope>
    <source>
        <strain evidence="9">CIII</strain>
    </source>
</reference>
<keyword evidence="3 4" id="KW-0342">GTP-binding</keyword>
<dbReference type="AlphaFoldDB" id="A0A165MH43"/>
<dbReference type="InterPro" id="IPR036525">
    <property type="entry name" value="Tubulin/FtsZ_GTPase_sf"/>
</dbReference>
<proteinExistence type="inferred from homology"/>
<feature type="binding site" evidence="4">
    <location>
        <position position="145"/>
    </location>
    <ligand>
        <name>GTP</name>
        <dbReference type="ChEBI" id="CHEBI:37565"/>
    </ligand>
</feature>
<feature type="domain" description="Tubulin/FtsZ 2-layer sandwich" evidence="8">
    <location>
        <begin position="213"/>
        <end position="329"/>
    </location>
</feature>
<keyword evidence="4" id="KW-0963">Cytoplasm</keyword>
<dbReference type="Proteomes" id="UP000076481">
    <property type="component" value="Unassembled WGS sequence"/>
</dbReference>
<dbReference type="HAMAP" id="MF_00909">
    <property type="entry name" value="FtsZ"/>
    <property type="match status" value="1"/>
</dbReference>
<protein>
    <recommendedName>
        <fullName evidence="4 5">Cell division protein FtsZ</fullName>
    </recommendedName>
</protein>
<keyword evidence="4 6" id="KW-0131">Cell cycle</keyword>
<dbReference type="GO" id="GO:0051258">
    <property type="term" value="P:protein polymerization"/>
    <property type="evidence" value="ECO:0007669"/>
    <property type="project" value="UniProtKB-UniRule"/>
</dbReference>
<gene>
    <name evidence="4" type="primary">ftsZ</name>
    <name evidence="9" type="ORF">A3K90_04260</name>
</gene>
<dbReference type="InterPro" id="IPR020805">
    <property type="entry name" value="Cell_div_FtsZ_CS"/>
</dbReference>
<dbReference type="InterPro" id="IPR018316">
    <property type="entry name" value="Tubulin/FtsZ_2-layer-sand-dom"/>
</dbReference>
<dbReference type="Pfam" id="PF00091">
    <property type="entry name" value="Tubulin"/>
    <property type="match status" value="1"/>
</dbReference>
<dbReference type="PROSITE" id="PS01135">
    <property type="entry name" value="FTSZ_2"/>
    <property type="match status" value="1"/>
</dbReference>
<comment type="subcellular location">
    <subcellularLocation>
        <location evidence="4">Cytoplasm</location>
    </subcellularLocation>
    <text evidence="4">Assembles at midcell at the inner surface of the cytoplasmic membrane.</text>
</comment>
<keyword evidence="4 6" id="KW-0717">Septation</keyword>
<dbReference type="Pfam" id="PF12327">
    <property type="entry name" value="FtsZ_C"/>
    <property type="match status" value="1"/>
</dbReference>
<dbReference type="PANTHER" id="PTHR30314">
    <property type="entry name" value="CELL DIVISION PROTEIN FTSZ-RELATED"/>
    <property type="match status" value="1"/>
</dbReference>
<dbReference type="GO" id="GO:0032153">
    <property type="term" value="C:cell division site"/>
    <property type="evidence" value="ECO:0007669"/>
    <property type="project" value="UniProtKB-UniRule"/>
</dbReference>
<feature type="binding site" evidence="4">
    <location>
        <begin position="114"/>
        <end position="116"/>
    </location>
    <ligand>
        <name>GTP</name>
        <dbReference type="ChEBI" id="CHEBI:37565"/>
    </ligand>
</feature>
<evidence type="ECO:0000256" key="6">
    <source>
        <dbReference type="RuleBase" id="RU000631"/>
    </source>
</evidence>
<feature type="domain" description="Tubulin/FtsZ GTPase" evidence="7">
    <location>
        <begin position="19"/>
        <end position="211"/>
    </location>
</feature>
<dbReference type="InterPro" id="IPR024757">
    <property type="entry name" value="FtsZ_C"/>
</dbReference>
<comment type="subunit">
    <text evidence="4">Homodimer. Polymerizes to form a dynamic ring structure in a strictly GTP-dependent manner. Interacts directly with several other division proteins.</text>
</comment>
<keyword evidence="4 6" id="KW-0132">Cell division</keyword>
<feature type="binding site" evidence="4">
    <location>
        <position position="193"/>
    </location>
    <ligand>
        <name>GTP</name>
        <dbReference type="ChEBI" id="CHEBI:37565"/>
    </ligand>
</feature>
<comment type="function">
    <text evidence="4 6">Essential cell division protein that forms a contractile ring structure (Z ring) at the future cell division site. The regulation of the ring assembly controls the timing and the location of cell division. One of the functions of the FtsZ ring is to recruit other cell division proteins to the septum to produce a new cell wall between the dividing cells. Binds GTP and shows GTPase activity.</text>
</comment>
<evidence type="ECO:0000313" key="9">
    <source>
        <dbReference type="EMBL" id="KZK75240.1"/>
    </source>
</evidence>
<dbReference type="PANTHER" id="PTHR30314:SF3">
    <property type="entry name" value="MITOCHONDRIAL DIVISION PROTEIN FSZA"/>
    <property type="match status" value="1"/>
</dbReference>
<dbReference type="SMART" id="SM00864">
    <property type="entry name" value="Tubulin"/>
    <property type="match status" value="1"/>
</dbReference>
<dbReference type="SMART" id="SM00865">
    <property type="entry name" value="Tubulin_C"/>
    <property type="match status" value="1"/>
</dbReference>
<dbReference type="SUPFAM" id="SSF52490">
    <property type="entry name" value="Tubulin nucleotide-binding domain-like"/>
    <property type="match status" value="1"/>
</dbReference>
<dbReference type="FunFam" id="3.40.50.1440:FF:000001">
    <property type="entry name" value="Cell division protein FtsZ"/>
    <property type="match status" value="1"/>
</dbReference>
<comment type="caution">
    <text evidence="4">Lacks conserved residue(s) required for the propagation of feature annotation.</text>
</comment>
<dbReference type="GO" id="GO:0003924">
    <property type="term" value="F:GTPase activity"/>
    <property type="evidence" value="ECO:0007669"/>
    <property type="project" value="UniProtKB-UniRule"/>
</dbReference>
<dbReference type="InterPro" id="IPR003008">
    <property type="entry name" value="Tubulin_FtsZ_GTPase"/>
</dbReference>
<dbReference type="InterPro" id="IPR045061">
    <property type="entry name" value="FtsZ/CetZ"/>
</dbReference>
<sequence>MPFEVDPGMHAEEELQGAGIMIVGVGGCGGNAVNGMIERNIEGVRYVVFNTDQQALRHSKAINRVKIGRETTGGLGAGADPAVGRKAAEEDRDAITEQLKGADLVFITAGMGKGTGTGAAPVIAAIARSMGILTIGVVTRPFGFEGRISAAIADEGISELRKHIDTLILVENEKIAASAEERASTTEVYNMVNEILYQAAKSISDIITFHGHVNVDFADVRSIMAGGGDALMGSAAAAGQRKALRAATAALESPLLDGVCLNDAKGLLVNISGKVEMQDLQDAMRFIGEQVGNKAKIINGYVDQQLRENEARVTIIVTGFTHQPHKAPEEPKTPLIIPPKAAEGRAPAEDLATPAYVRRNIPIEGPFATPQANAPEQNTTTSRYTPFFGSADDNIRKEGSIIPAFRRRTDNPNFTGLFPADN</sequence>
<dbReference type="Gene3D" id="3.40.50.1440">
    <property type="entry name" value="Tubulin/FtsZ, GTPase domain"/>
    <property type="match status" value="1"/>
</dbReference>
<name>A0A165MH43_PELLU</name>
<dbReference type="SUPFAM" id="SSF55307">
    <property type="entry name" value="Tubulin C-terminal domain-like"/>
    <property type="match status" value="1"/>
</dbReference>
<dbReference type="PROSITE" id="PS01134">
    <property type="entry name" value="FTSZ_1"/>
    <property type="match status" value="1"/>
</dbReference>
<dbReference type="InterPro" id="IPR000158">
    <property type="entry name" value="Cell_div_FtsZ"/>
</dbReference>
<evidence type="ECO:0000313" key="10">
    <source>
        <dbReference type="Proteomes" id="UP000076481"/>
    </source>
</evidence>
<comment type="caution">
    <text evidence="9">The sequence shown here is derived from an EMBL/GenBank/DDBJ whole genome shotgun (WGS) entry which is preliminary data.</text>
</comment>
<dbReference type="GO" id="GO:0043093">
    <property type="term" value="P:FtsZ-dependent cytokinesis"/>
    <property type="evidence" value="ECO:0007669"/>
    <property type="project" value="UniProtKB-UniRule"/>
</dbReference>
<evidence type="ECO:0000259" key="8">
    <source>
        <dbReference type="SMART" id="SM00865"/>
    </source>
</evidence>
<dbReference type="GO" id="GO:0000917">
    <property type="term" value="P:division septum assembly"/>
    <property type="evidence" value="ECO:0007669"/>
    <property type="project" value="UniProtKB-KW"/>
</dbReference>
<dbReference type="PRINTS" id="PR00423">
    <property type="entry name" value="CELLDVISFTSZ"/>
</dbReference>
<dbReference type="GO" id="GO:0005525">
    <property type="term" value="F:GTP binding"/>
    <property type="evidence" value="ECO:0007669"/>
    <property type="project" value="UniProtKB-UniRule"/>
</dbReference>
<evidence type="ECO:0000256" key="1">
    <source>
        <dbReference type="ARBA" id="ARBA00009690"/>
    </source>
</evidence>
<dbReference type="RefSeq" id="WP_303680659.1">
    <property type="nucleotide sequence ID" value="NZ_LVWG01000004.1"/>
</dbReference>
<dbReference type="InterPro" id="IPR008280">
    <property type="entry name" value="Tub_FtsZ_C"/>
</dbReference>
<evidence type="ECO:0000259" key="7">
    <source>
        <dbReference type="SMART" id="SM00864"/>
    </source>
</evidence>
<dbReference type="Gene3D" id="3.30.1330.20">
    <property type="entry name" value="Tubulin/FtsZ, C-terminal domain"/>
    <property type="match status" value="1"/>
</dbReference>
<comment type="similarity">
    <text evidence="1 4 6">Belongs to the FtsZ family.</text>
</comment>
<dbReference type="NCBIfam" id="TIGR00065">
    <property type="entry name" value="ftsZ"/>
    <property type="match status" value="1"/>
</dbReference>